<reference evidence="12" key="1">
    <citation type="submission" date="2016-08" db="EMBL/GenBank/DDBJ databases">
        <title>VSG repertoire of Trypanosoma brucei EATRO 1125.</title>
        <authorList>
            <person name="Cross G.A."/>
        </authorList>
    </citation>
    <scope>NUCLEOTIDE SEQUENCE</scope>
    <source>
        <strain evidence="12">EATRO 1125</strain>
    </source>
</reference>
<evidence type="ECO:0000259" key="11">
    <source>
        <dbReference type="Pfam" id="PF13206"/>
    </source>
</evidence>
<evidence type="ECO:0000256" key="3">
    <source>
        <dbReference type="ARBA" id="ARBA00022475"/>
    </source>
</evidence>
<comment type="subcellular location">
    <subcellularLocation>
        <location evidence="2">Cell membrane</location>
        <topology evidence="2">Lipid-anchor</topology>
        <topology evidence="2">GPI-anchor</topology>
    </subcellularLocation>
</comment>
<sequence length="476" mass="50310">MTRQLVYLLKLTLCFVVGKVRSEADDTANAHRAMCSLSQAASATYSLPQLPTDTAALNVRIQAANMSIAPETWKALFDPEKGSKAYEQTAGENRTLADNLGGKEKWDGWLSAFAAIKEHNIGTKSEGPYSKIEKASDRAAARAQLFLIAATAAKLTERITELASFLTEPDKNKIEEILKKALFGGDGKLTAPALTTSLGTAVGSWSNLCGTDHIGKSISGDFICLCGGSGAGTKQCSAAYGTVVQTGAGNPAAAWSDLLTLCGTQTKEQASAETKAASVSQWQTALTQKGGGAENTVWLGKSSNSAAQCNGSDGNTCIVYSDYFKKSQGKPLNSLPWLAALQQAALTIRKAEAIGTKAEALHSQLQVLAEARESIYSAATAGSLWSGTELSVADKITPGPKIVSASHKKQAAEETECNEAKDDQEACKKLKGKGCVFNHKGDESKKCTLTEEVKQEAKKSSGKTIRNSGKKRENVL</sequence>
<evidence type="ECO:0000256" key="4">
    <source>
        <dbReference type="ARBA" id="ARBA00022622"/>
    </source>
</evidence>
<dbReference type="AlphaFoldDB" id="A0A1J0R4G7"/>
<feature type="signal peptide" evidence="10">
    <location>
        <begin position="1"/>
        <end position="22"/>
    </location>
</feature>
<evidence type="ECO:0000256" key="10">
    <source>
        <dbReference type="SAM" id="SignalP"/>
    </source>
</evidence>
<keyword evidence="6" id="KW-0472">Membrane</keyword>
<accession>A0A1J0R4G7</accession>
<keyword evidence="7" id="KW-0325">Glycoprotein</keyword>
<evidence type="ECO:0000256" key="8">
    <source>
        <dbReference type="ARBA" id="ARBA00023288"/>
    </source>
</evidence>
<evidence type="ECO:0000256" key="6">
    <source>
        <dbReference type="ARBA" id="ARBA00023136"/>
    </source>
</evidence>
<evidence type="ECO:0000256" key="2">
    <source>
        <dbReference type="ARBA" id="ARBA00004609"/>
    </source>
</evidence>
<feature type="domain" description="Trypanosome variant surface glycoprotein B-type N-terminal" evidence="11">
    <location>
        <begin position="19"/>
        <end position="366"/>
    </location>
</feature>
<dbReference type="VEuPathDB" id="TriTrypDB:Tb11.v5.1029"/>
<dbReference type="VEuPathDB" id="TriTrypDB:Tb427_000255500"/>
<name>A0A1J0R4G7_9TRYP</name>
<comment type="function">
    <text evidence="1">VSG forms a coat on the surface of the parasite. The trypanosome evades the immune response of the host by expressing a series of antigenically distinct VSGs from an estimated 1000 VSG genes.</text>
</comment>
<dbReference type="Pfam" id="PF13206">
    <property type="entry name" value="VSG_B"/>
    <property type="match status" value="1"/>
</dbReference>
<keyword evidence="8" id="KW-0449">Lipoprotein</keyword>
<dbReference type="SUPFAM" id="SSF118251">
    <property type="entry name" value="Variant surface glycoprotein MITAT 1.2, VSG 221, C-terminal domain"/>
    <property type="match status" value="1"/>
</dbReference>
<keyword evidence="4" id="KW-0336">GPI-anchor</keyword>
<keyword evidence="5 10" id="KW-0732">Signal</keyword>
<dbReference type="GO" id="GO:0005886">
    <property type="term" value="C:plasma membrane"/>
    <property type="evidence" value="ECO:0007669"/>
    <property type="project" value="UniProtKB-SubCell"/>
</dbReference>
<feature type="region of interest" description="Disordered" evidence="9">
    <location>
        <begin position="451"/>
        <end position="476"/>
    </location>
</feature>
<feature type="chain" id="PRO_5012633653" evidence="10">
    <location>
        <begin position="23"/>
        <end position="476"/>
    </location>
</feature>
<evidence type="ECO:0000256" key="5">
    <source>
        <dbReference type="ARBA" id="ARBA00022729"/>
    </source>
</evidence>
<proteinExistence type="predicted"/>
<evidence type="ECO:0000256" key="7">
    <source>
        <dbReference type="ARBA" id="ARBA00023180"/>
    </source>
</evidence>
<keyword evidence="3" id="KW-1003">Cell membrane</keyword>
<evidence type="ECO:0000256" key="9">
    <source>
        <dbReference type="SAM" id="MobiDB-lite"/>
    </source>
</evidence>
<protein>
    <submittedName>
        <fullName evidence="12">Variant surface glycoprotein 1125.1122</fullName>
    </submittedName>
</protein>
<dbReference type="InterPro" id="IPR025932">
    <property type="entry name" value="Trypano_VSG_B_N_dom"/>
</dbReference>
<dbReference type="EMBL" id="KX698765">
    <property type="protein sequence ID" value="APD72721.1"/>
    <property type="molecule type" value="Genomic_DNA"/>
</dbReference>
<dbReference type="GO" id="GO:0098552">
    <property type="term" value="C:side of membrane"/>
    <property type="evidence" value="ECO:0007669"/>
    <property type="project" value="UniProtKB-KW"/>
</dbReference>
<evidence type="ECO:0000313" key="12">
    <source>
        <dbReference type="EMBL" id="APD72721.1"/>
    </source>
</evidence>
<organism evidence="12">
    <name type="scientific">Trypanosoma brucei</name>
    <dbReference type="NCBI Taxonomy" id="5691"/>
    <lineage>
        <taxon>Eukaryota</taxon>
        <taxon>Discoba</taxon>
        <taxon>Euglenozoa</taxon>
        <taxon>Kinetoplastea</taxon>
        <taxon>Metakinetoplastina</taxon>
        <taxon>Trypanosomatida</taxon>
        <taxon>Trypanosomatidae</taxon>
        <taxon>Trypanosoma</taxon>
    </lineage>
</organism>
<dbReference type="InterPro" id="IPR027446">
    <property type="entry name" value="VSG_C_dom_sf"/>
</dbReference>
<evidence type="ECO:0000256" key="1">
    <source>
        <dbReference type="ARBA" id="ARBA00002523"/>
    </source>
</evidence>